<comment type="caution">
    <text evidence="2">The sequence shown here is derived from an EMBL/GenBank/DDBJ whole genome shotgun (WGS) entry which is preliminary data.</text>
</comment>
<gene>
    <name evidence="2" type="ORF">JI741_25705</name>
</gene>
<accession>A0ABS1KYX8</accession>
<feature type="chain" id="PRO_5047486183" evidence="1">
    <location>
        <begin position="20"/>
        <end position="47"/>
    </location>
</feature>
<dbReference type="RefSeq" id="WP_202014423.1">
    <property type="nucleotide sequence ID" value="NZ_JAERRB010000012.1"/>
</dbReference>
<evidence type="ECO:0000313" key="2">
    <source>
        <dbReference type="EMBL" id="MBL0744655.1"/>
    </source>
</evidence>
<keyword evidence="3" id="KW-1185">Reference proteome</keyword>
<evidence type="ECO:0000256" key="1">
    <source>
        <dbReference type="SAM" id="SignalP"/>
    </source>
</evidence>
<feature type="signal peptide" evidence="1">
    <location>
        <begin position="1"/>
        <end position="19"/>
    </location>
</feature>
<dbReference type="Proteomes" id="UP000613030">
    <property type="component" value="Unassembled WGS sequence"/>
</dbReference>
<name>A0ABS1KYX8_9BACT</name>
<keyword evidence="1" id="KW-0732">Signal</keyword>
<protein>
    <submittedName>
        <fullName evidence="2">Uncharacterized protein</fullName>
    </submittedName>
</protein>
<evidence type="ECO:0000313" key="3">
    <source>
        <dbReference type="Proteomes" id="UP000613030"/>
    </source>
</evidence>
<organism evidence="2 3">
    <name type="scientific">Chryseolinea lacunae</name>
    <dbReference type="NCBI Taxonomy" id="2801331"/>
    <lineage>
        <taxon>Bacteria</taxon>
        <taxon>Pseudomonadati</taxon>
        <taxon>Bacteroidota</taxon>
        <taxon>Cytophagia</taxon>
        <taxon>Cytophagales</taxon>
        <taxon>Fulvivirgaceae</taxon>
        <taxon>Chryseolinea</taxon>
    </lineage>
</organism>
<reference evidence="2 3" key="1">
    <citation type="submission" date="2021-01" db="EMBL/GenBank/DDBJ databases">
        <title>Chryseolinea sp. Jin1 Genome sequencing and assembly.</title>
        <authorList>
            <person name="Kim I."/>
        </authorList>
    </citation>
    <scope>NUCLEOTIDE SEQUENCE [LARGE SCALE GENOMIC DNA]</scope>
    <source>
        <strain evidence="2 3">Jin1</strain>
    </source>
</reference>
<dbReference type="EMBL" id="JAERRB010000012">
    <property type="protein sequence ID" value="MBL0744655.1"/>
    <property type="molecule type" value="Genomic_DNA"/>
</dbReference>
<sequence length="47" mass="5050">MRYSILFTFLSLGTLQAQAKADLTNFSTKNSATASVKGNIVSLFSCC</sequence>
<proteinExistence type="predicted"/>